<feature type="region of interest" description="Disordered" evidence="1">
    <location>
        <begin position="1"/>
        <end position="55"/>
    </location>
</feature>
<dbReference type="Proteomes" id="UP000677082">
    <property type="component" value="Unassembled WGS sequence"/>
</dbReference>
<reference evidence="2 3" key="1">
    <citation type="submission" date="2021-03" db="EMBL/GenBank/DDBJ databases">
        <title>Whole genome shotgun sequence of Actinoplanes toevensis NBRC 105298.</title>
        <authorList>
            <person name="Komaki H."/>
            <person name="Tamura T."/>
        </authorList>
    </citation>
    <scope>NUCLEOTIDE SEQUENCE [LARGE SCALE GENOMIC DNA]</scope>
    <source>
        <strain evidence="2 3">NBRC 105298</strain>
    </source>
</reference>
<organism evidence="2 3">
    <name type="scientific">Paractinoplanes toevensis</name>
    <dbReference type="NCBI Taxonomy" id="571911"/>
    <lineage>
        <taxon>Bacteria</taxon>
        <taxon>Bacillati</taxon>
        <taxon>Actinomycetota</taxon>
        <taxon>Actinomycetes</taxon>
        <taxon>Micromonosporales</taxon>
        <taxon>Micromonosporaceae</taxon>
        <taxon>Paractinoplanes</taxon>
    </lineage>
</organism>
<evidence type="ECO:0000313" key="2">
    <source>
        <dbReference type="EMBL" id="GIM88369.1"/>
    </source>
</evidence>
<feature type="compositionally biased region" description="Polar residues" evidence="1">
    <location>
        <begin position="14"/>
        <end position="31"/>
    </location>
</feature>
<gene>
    <name evidence="2" type="ORF">Ato02nite_001620</name>
</gene>
<accession>A0A919VZR3</accession>
<evidence type="ECO:0000313" key="3">
    <source>
        <dbReference type="Proteomes" id="UP000677082"/>
    </source>
</evidence>
<sequence>MWAPVQRPGRDTTKPTMTRPTSIDTTAQRNHSSVREAQAPVVPSPQRTRAKTVKKNAVVRPNSPAAMAMSTRSGRSGWALAISTGRAVTRTMSSVLAPAPAKIRADGPWITVYVS</sequence>
<name>A0A919VZR3_9ACTN</name>
<keyword evidence="3" id="KW-1185">Reference proteome</keyword>
<comment type="caution">
    <text evidence="2">The sequence shown here is derived from an EMBL/GenBank/DDBJ whole genome shotgun (WGS) entry which is preliminary data.</text>
</comment>
<dbReference type="AlphaFoldDB" id="A0A919VZR3"/>
<protein>
    <submittedName>
        <fullName evidence="2">Uncharacterized protein</fullName>
    </submittedName>
</protein>
<dbReference type="EMBL" id="BOQN01000002">
    <property type="protein sequence ID" value="GIM88369.1"/>
    <property type="molecule type" value="Genomic_DNA"/>
</dbReference>
<proteinExistence type="predicted"/>
<evidence type="ECO:0000256" key="1">
    <source>
        <dbReference type="SAM" id="MobiDB-lite"/>
    </source>
</evidence>